<organism evidence="10 11">
    <name type="scientific">Tectimicrobiota bacterium</name>
    <dbReference type="NCBI Taxonomy" id="2528274"/>
    <lineage>
        <taxon>Bacteria</taxon>
        <taxon>Pseudomonadati</taxon>
        <taxon>Nitrospinota/Tectimicrobiota group</taxon>
        <taxon>Candidatus Tectimicrobiota</taxon>
    </lineage>
</organism>
<keyword evidence="3" id="KW-1003">Cell membrane</keyword>
<accession>A0A933GLD8</accession>
<dbReference type="InterPro" id="IPR052157">
    <property type="entry name" value="BCAA_transport_permease"/>
</dbReference>
<evidence type="ECO:0000256" key="8">
    <source>
        <dbReference type="ARBA" id="ARBA00037998"/>
    </source>
</evidence>
<dbReference type="InterPro" id="IPR001851">
    <property type="entry name" value="ABC_transp_permease"/>
</dbReference>
<name>A0A933GLD8_UNCTE</name>
<comment type="caution">
    <text evidence="10">The sequence shown here is derived from an EMBL/GenBank/DDBJ whole genome shotgun (WGS) entry which is preliminary data.</text>
</comment>
<keyword evidence="2" id="KW-0813">Transport</keyword>
<feature type="transmembrane region" description="Helical" evidence="9">
    <location>
        <begin position="182"/>
        <end position="209"/>
    </location>
</feature>
<dbReference type="EMBL" id="JACQWF010000192">
    <property type="protein sequence ID" value="MBI4595571.1"/>
    <property type="molecule type" value="Genomic_DNA"/>
</dbReference>
<gene>
    <name evidence="10" type="ORF">HY730_04240</name>
</gene>
<dbReference type="CDD" id="cd06582">
    <property type="entry name" value="TM_PBP1_LivH_like"/>
    <property type="match status" value="1"/>
</dbReference>
<evidence type="ECO:0000313" key="10">
    <source>
        <dbReference type="EMBL" id="MBI4595571.1"/>
    </source>
</evidence>
<keyword evidence="4 9" id="KW-0812">Transmembrane</keyword>
<protein>
    <submittedName>
        <fullName evidence="10">Branched-chain amino acid ABC transporter permease</fullName>
    </submittedName>
</protein>
<comment type="similarity">
    <text evidence="8">Belongs to the binding-protein-dependent transport system permease family. LivHM subfamily.</text>
</comment>
<evidence type="ECO:0000256" key="4">
    <source>
        <dbReference type="ARBA" id="ARBA00022692"/>
    </source>
</evidence>
<keyword evidence="7 9" id="KW-0472">Membrane</keyword>
<proteinExistence type="inferred from homology"/>
<feature type="transmembrane region" description="Helical" evidence="9">
    <location>
        <begin position="6"/>
        <end position="29"/>
    </location>
</feature>
<dbReference type="PANTHER" id="PTHR11795:SF450">
    <property type="entry name" value="ABC TRANSPORTER PERMEASE PROTEIN"/>
    <property type="match status" value="1"/>
</dbReference>
<dbReference type="Pfam" id="PF02653">
    <property type="entry name" value="BPD_transp_2"/>
    <property type="match status" value="1"/>
</dbReference>
<evidence type="ECO:0000256" key="5">
    <source>
        <dbReference type="ARBA" id="ARBA00022970"/>
    </source>
</evidence>
<dbReference type="GO" id="GO:0022857">
    <property type="term" value="F:transmembrane transporter activity"/>
    <property type="evidence" value="ECO:0007669"/>
    <property type="project" value="InterPro"/>
</dbReference>
<sequence length="289" mass="30477">MEDALRLVFIGLGLGSIYGLVGLTLVIVFNATKVINIAQGEFVMLGAILASVLVGERELPYYLSFVIIIGAALLVGFSLNWAIVSPLLNRNIPIIMIIIGTYAGALLINGTTGALTDFAFMGIPSLMSLKAVRFGAVTIVPQYALCILITIGVVVLYWFFLNRTHLGWALKATSLNRDMCQLLGISTAKMTALAFGISAAIGAVAGVAIGPLTSVNALVGFPLMVNGFIAAVLGGMGNPYAAVVGGFVVGLLDRFIAGYFAPGYAQLSTFLLLMVILYIRPYGLFAVKE</sequence>
<dbReference type="AlphaFoldDB" id="A0A933GLD8"/>
<comment type="subcellular location">
    <subcellularLocation>
        <location evidence="1">Cell membrane</location>
        <topology evidence="1">Multi-pass membrane protein</topology>
    </subcellularLocation>
</comment>
<evidence type="ECO:0000256" key="9">
    <source>
        <dbReference type="SAM" id="Phobius"/>
    </source>
</evidence>
<evidence type="ECO:0000256" key="7">
    <source>
        <dbReference type="ARBA" id="ARBA00023136"/>
    </source>
</evidence>
<keyword evidence="5" id="KW-0029">Amino-acid transport</keyword>
<feature type="transmembrane region" description="Helical" evidence="9">
    <location>
        <begin position="94"/>
        <end position="120"/>
    </location>
</feature>
<dbReference type="PANTHER" id="PTHR11795">
    <property type="entry name" value="BRANCHED-CHAIN AMINO ACID TRANSPORT SYSTEM PERMEASE PROTEIN LIVH"/>
    <property type="match status" value="1"/>
</dbReference>
<feature type="transmembrane region" description="Helical" evidence="9">
    <location>
        <begin position="267"/>
        <end position="287"/>
    </location>
</feature>
<evidence type="ECO:0000256" key="2">
    <source>
        <dbReference type="ARBA" id="ARBA00022448"/>
    </source>
</evidence>
<evidence type="ECO:0000256" key="1">
    <source>
        <dbReference type="ARBA" id="ARBA00004651"/>
    </source>
</evidence>
<keyword evidence="6 9" id="KW-1133">Transmembrane helix</keyword>
<evidence type="ECO:0000313" key="11">
    <source>
        <dbReference type="Proteomes" id="UP000772181"/>
    </source>
</evidence>
<feature type="transmembrane region" description="Helical" evidence="9">
    <location>
        <begin position="61"/>
        <end position="82"/>
    </location>
</feature>
<evidence type="ECO:0000256" key="6">
    <source>
        <dbReference type="ARBA" id="ARBA00022989"/>
    </source>
</evidence>
<dbReference type="GO" id="GO:0005886">
    <property type="term" value="C:plasma membrane"/>
    <property type="evidence" value="ECO:0007669"/>
    <property type="project" value="UniProtKB-SubCell"/>
</dbReference>
<reference evidence="10" key="1">
    <citation type="submission" date="2020-07" db="EMBL/GenBank/DDBJ databases">
        <title>Huge and variable diversity of episymbiotic CPR bacteria and DPANN archaea in groundwater ecosystems.</title>
        <authorList>
            <person name="He C.Y."/>
            <person name="Keren R."/>
            <person name="Whittaker M."/>
            <person name="Farag I.F."/>
            <person name="Doudna J."/>
            <person name="Cate J.H.D."/>
            <person name="Banfield J.F."/>
        </authorList>
    </citation>
    <scope>NUCLEOTIDE SEQUENCE</scope>
    <source>
        <strain evidence="10">NC_groundwater_1482_Ag_S-0.65um_47_24</strain>
    </source>
</reference>
<dbReference type="Proteomes" id="UP000772181">
    <property type="component" value="Unassembled WGS sequence"/>
</dbReference>
<dbReference type="GO" id="GO:0006865">
    <property type="term" value="P:amino acid transport"/>
    <property type="evidence" value="ECO:0007669"/>
    <property type="project" value="UniProtKB-KW"/>
</dbReference>
<evidence type="ECO:0000256" key="3">
    <source>
        <dbReference type="ARBA" id="ARBA00022475"/>
    </source>
</evidence>
<feature type="transmembrane region" description="Helical" evidence="9">
    <location>
        <begin position="140"/>
        <end position="161"/>
    </location>
</feature>